<dbReference type="GO" id="GO:0004356">
    <property type="term" value="F:glutamine synthetase activity"/>
    <property type="evidence" value="ECO:0007669"/>
    <property type="project" value="InterPro"/>
</dbReference>
<evidence type="ECO:0000313" key="3">
    <source>
        <dbReference type="EMBL" id="EPB68500.1"/>
    </source>
</evidence>
<organism evidence="3 4">
    <name type="scientific">Ancylostoma ceylanicum</name>
    <dbReference type="NCBI Taxonomy" id="53326"/>
    <lineage>
        <taxon>Eukaryota</taxon>
        <taxon>Metazoa</taxon>
        <taxon>Ecdysozoa</taxon>
        <taxon>Nematoda</taxon>
        <taxon>Chromadorea</taxon>
        <taxon>Rhabditida</taxon>
        <taxon>Rhabditina</taxon>
        <taxon>Rhabditomorpha</taxon>
        <taxon>Strongyloidea</taxon>
        <taxon>Ancylostomatidae</taxon>
        <taxon>Ancylostomatinae</taxon>
        <taxon>Ancylostoma</taxon>
    </lineage>
</organism>
<dbReference type="Gene3D" id="3.10.20.70">
    <property type="entry name" value="Glutamine synthetase, N-terminal domain"/>
    <property type="match status" value="1"/>
</dbReference>
<evidence type="ECO:0000256" key="1">
    <source>
        <dbReference type="PROSITE-ProRule" id="PRU01330"/>
    </source>
</evidence>
<dbReference type="InterPro" id="IPR050292">
    <property type="entry name" value="Glutamine_Synthetase"/>
</dbReference>
<dbReference type="SUPFAM" id="SSF54368">
    <property type="entry name" value="Glutamine synthetase, N-terminal domain"/>
    <property type="match status" value="1"/>
</dbReference>
<dbReference type="EMBL" id="KE125426">
    <property type="protein sequence ID" value="EPB68500.1"/>
    <property type="molecule type" value="Genomic_DNA"/>
</dbReference>
<dbReference type="InterPro" id="IPR027302">
    <property type="entry name" value="Gln_synth_N_conserv_site"/>
</dbReference>
<evidence type="ECO:0000313" key="4">
    <source>
        <dbReference type="Proteomes" id="UP000054495"/>
    </source>
</evidence>
<dbReference type="AlphaFoldDB" id="A0A0D6L9B9"/>
<dbReference type="GO" id="GO:0005737">
    <property type="term" value="C:cytoplasm"/>
    <property type="evidence" value="ECO:0007669"/>
    <property type="project" value="TreeGrafter"/>
</dbReference>
<proteinExistence type="inferred from homology"/>
<dbReference type="Proteomes" id="UP000054495">
    <property type="component" value="Unassembled WGS sequence"/>
</dbReference>
<dbReference type="InterPro" id="IPR036651">
    <property type="entry name" value="Gln_synt_N_sf"/>
</dbReference>
<dbReference type="Pfam" id="PF03951">
    <property type="entry name" value="Gln-synt_N"/>
    <property type="match status" value="1"/>
</dbReference>
<keyword evidence="4" id="KW-1185">Reference proteome</keyword>
<protein>
    <submittedName>
        <fullName evidence="3">Glutamine synthetase, beta-grasp domain protein</fullName>
    </submittedName>
</protein>
<dbReference type="PROSITE" id="PS51986">
    <property type="entry name" value="GS_BETA_GRASP"/>
    <property type="match status" value="1"/>
</dbReference>
<accession>A0A0D6L9B9</accession>
<dbReference type="PROSITE" id="PS00180">
    <property type="entry name" value="GLNA_1"/>
    <property type="match status" value="1"/>
</dbReference>
<evidence type="ECO:0000259" key="2">
    <source>
        <dbReference type="PROSITE" id="PS51986"/>
    </source>
</evidence>
<sequence>MANLRTQFATDKTAVERFFRLDQKGKVQAKYIWIDGTGEHLRSKTRTLDFEPTSPDRKFVVFLSPPLAKKIEYFAELPVWNFDGSSTGQAEGADSDVYLKPVAIFPDPFRLGANKLVLCETLDNKRNPTGQSKLLESEENAVTEVKVWI</sequence>
<gene>
    <name evidence="3" type="ORF">ANCCEY_12403</name>
</gene>
<feature type="domain" description="GS beta-grasp" evidence="2">
    <location>
        <begin position="27"/>
        <end position="130"/>
    </location>
</feature>
<comment type="similarity">
    <text evidence="1">Belongs to the glutamine synthetase family.</text>
</comment>
<dbReference type="PANTHER" id="PTHR20852">
    <property type="entry name" value="GLUTAMINE SYNTHETASE"/>
    <property type="match status" value="1"/>
</dbReference>
<dbReference type="PANTHER" id="PTHR20852:SF57">
    <property type="entry name" value="GLUTAMINE SYNTHETASE 2 CYTOPLASMIC"/>
    <property type="match status" value="1"/>
</dbReference>
<dbReference type="InterPro" id="IPR008147">
    <property type="entry name" value="Gln_synt_N"/>
</dbReference>
<reference evidence="3 4" key="1">
    <citation type="submission" date="2013-05" db="EMBL/GenBank/DDBJ databases">
        <title>Draft genome of the parasitic nematode Anyclostoma ceylanicum.</title>
        <authorList>
            <person name="Mitreva M."/>
        </authorList>
    </citation>
    <scope>NUCLEOTIDE SEQUENCE [LARGE SCALE GENOMIC DNA]</scope>
</reference>
<dbReference type="GO" id="GO:0006542">
    <property type="term" value="P:glutamine biosynthetic process"/>
    <property type="evidence" value="ECO:0007669"/>
    <property type="project" value="InterPro"/>
</dbReference>
<name>A0A0D6L9B9_9BILA</name>